<evidence type="ECO:0000313" key="3">
    <source>
        <dbReference type="EMBL" id="PIA14145.1"/>
    </source>
</evidence>
<feature type="compositionally biased region" description="Basic and acidic residues" evidence="1">
    <location>
        <begin position="93"/>
        <end position="135"/>
    </location>
</feature>
<evidence type="ECO:0000256" key="1">
    <source>
        <dbReference type="SAM" id="MobiDB-lite"/>
    </source>
</evidence>
<proteinExistence type="predicted"/>
<feature type="chain" id="PRO_5013969164" description="SH3 domain-containing protein" evidence="2">
    <location>
        <begin position="19"/>
        <end position="233"/>
    </location>
</feature>
<sequence>MKSAFTATALILAGYVAAYDIIRASSLNCREKPTTKSEAVKIYEMGDDVDIKCQVHGEKVMGGDVWDKTQDGCYVLDYYLYTGFSYMFKGECSKSDDESADKSSDSSNTKDKDEDDSESGKDVDDEDSKSVKDDKPSDDDDETSKSVKDDKPSDDDDETSKSNKNVDDDDLNDGLDSKTDTDKQTDAKIETDPETSEDKDNEDDNTGGASSLSWGSTTTVAAGITAGLLASIF</sequence>
<keyword evidence="2" id="KW-0732">Signal</keyword>
<dbReference type="OrthoDB" id="5358886at2759"/>
<organism evidence="3 4">
    <name type="scientific">Coemansia reversa (strain ATCC 12441 / NRRL 1564)</name>
    <dbReference type="NCBI Taxonomy" id="763665"/>
    <lineage>
        <taxon>Eukaryota</taxon>
        <taxon>Fungi</taxon>
        <taxon>Fungi incertae sedis</taxon>
        <taxon>Zoopagomycota</taxon>
        <taxon>Kickxellomycotina</taxon>
        <taxon>Kickxellomycetes</taxon>
        <taxon>Kickxellales</taxon>
        <taxon>Kickxellaceae</taxon>
        <taxon>Coemansia</taxon>
    </lineage>
</organism>
<keyword evidence="4" id="KW-1185">Reference proteome</keyword>
<name>A0A2G5B560_COERN</name>
<dbReference type="AlphaFoldDB" id="A0A2G5B560"/>
<evidence type="ECO:0000256" key="2">
    <source>
        <dbReference type="SAM" id="SignalP"/>
    </source>
</evidence>
<reference evidence="3 4" key="1">
    <citation type="journal article" date="2015" name="Genome Biol. Evol.">
        <title>Phylogenomic analyses indicate that early fungi evolved digesting cell walls of algal ancestors of land plants.</title>
        <authorList>
            <person name="Chang Y."/>
            <person name="Wang S."/>
            <person name="Sekimoto S."/>
            <person name="Aerts A.L."/>
            <person name="Choi C."/>
            <person name="Clum A."/>
            <person name="LaButti K.M."/>
            <person name="Lindquist E.A."/>
            <person name="Yee Ngan C."/>
            <person name="Ohm R.A."/>
            <person name="Salamov A.A."/>
            <person name="Grigoriev I.V."/>
            <person name="Spatafora J.W."/>
            <person name="Berbee M.L."/>
        </authorList>
    </citation>
    <scope>NUCLEOTIDE SEQUENCE [LARGE SCALE GENOMIC DNA]</scope>
    <source>
        <strain evidence="3 4">NRRL 1564</strain>
    </source>
</reference>
<dbReference type="Proteomes" id="UP000242474">
    <property type="component" value="Unassembled WGS sequence"/>
</dbReference>
<feature type="signal peptide" evidence="2">
    <location>
        <begin position="1"/>
        <end position="18"/>
    </location>
</feature>
<evidence type="ECO:0000313" key="4">
    <source>
        <dbReference type="Proteomes" id="UP000242474"/>
    </source>
</evidence>
<dbReference type="STRING" id="763665.A0A2G5B560"/>
<feature type="compositionally biased region" description="Acidic residues" evidence="1">
    <location>
        <begin position="192"/>
        <end position="205"/>
    </location>
</feature>
<feature type="region of interest" description="Disordered" evidence="1">
    <location>
        <begin position="93"/>
        <end position="219"/>
    </location>
</feature>
<feature type="compositionally biased region" description="Basic and acidic residues" evidence="1">
    <location>
        <begin position="175"/>
        <end position="191"/>
    </location>
</feature>
<protein>
    <recommendedName>
        <fullName evidence="5">SH3 domain-containing protein</fullName>
    </recommendedName>
</protein>
<dbReference type="EMBL" id="KZ303521">
    <property type="protein sequence ID" value="PIA14145.1"/>
    <property type="molecule type" value="Genomic_DNA"/>
</dbReference>
<gene>
    <name evidence="3" type="ORF">COEREDRAFT_82969</name>
</gene>
<accession>A0A2G5B560</accession>
<feature type="compositionally biased region" description="Polar residues" evidence="1">
    <location>
        <begin position="207"/>
        <end position="219"/>
    </location>
</feature>
<evidence type="ECO:0008006" key="5">
    <source>
        <dbReference type="Google" id="ProtNLM"/>
    </source>
</evidence>